<feature type="transmembrane region" description="Helical" evidence="8">
    <location>
        <begin position="60"/>
        <end position="84"/>
    </location>
</feature>
<dbReference type="PANTHER" id="PTHR43848:SF2">
    <property type="entry name" value="PUTRESCINE TRANSPORT SYSTEM PERMEASE PROTEIN POTI"/>
    <property type="match status" value="1"/>
</dbReference>
<comment type="subcellular location">
    <subcellularLocation>
        <location evidence="1 8">Cell membrane</location>
        <topology evidence="1 8">Multi-pass membrane protein</topology>
    </subcellularLocation>
</comment>
<dbReference type="GO" id="GO:0042597">
    <property type="term" value="C:periplasmic space"/>
    <property type="evidence" value="ECO:0007669"/>
    <property type="project" value="InterPro"/>
</dbReference>
<dbReference type="RefSeq" id="WP_008978684.1">
    <property type="nucleotide sequence ID" value="NZ_DBGDHU010000027.1"/>
</dbReference>
<dbReference type="Proteomes" id="UP000295773">
    <property type="component" value="Unassembled WGS sequence"/>
</dbReference>
<comment type="caution">
    <text evidence="10">The sequence shown here is derived from an EMBL/GenBank/DDBJ whole genome shotgun (WGS) entry which is preliminary data.</text>
</comment>
<dbReference type="PROSITE" id="PS50928">
    <property type="entry name" value="ABC_TM1"/>
    <property type="match status" value="1"/>
</dbReference>
<sequence>MNNKKFSRRLILGLILVFFYFPILYMLVFSFNGSRSLTSFDGFSLQWYEKMFSDRNMMEAIYYTLITAVIATFISTIVGTITAIGLSKSKRIVREVVQQINDLPIMNPEIVTAVGLMLFYVSMHMEKGFLTMLLAHIAFCTPYVILSVMPKLRSLDPNLAEAAMDLGATPAKAMWKVIVPQIMPGIVSGALIAFTMSFDDFIISYFVTGNGVKNISTLVWTMSKRINPSINSLSTLIVIMITITLLFVNLVPMVKEKRQKQGRPISNKVFGIIAVCFTLVIGSVLVALKGGVGSSSPEDAIAKYGSDTLKVYNWGEYLDPEVNAAFEKKFGVKIVYDTFDSNELMYTKLQSGESYDVLVPSDYMIERLIQEKQLQPLDKSMIPNLSNLAKGVKGLQYDPDNTYSAPYFWGTVGIVYNKQKVHKTDLEKEGFNIFHNTKYKGHIYMYDSERDSFMMALKALGYSMNTSDKKELKDAYDWLVKAVDIMDPEIVTDEVIDAMINGNKDMALVYSGDAAYILSENEDMDYYMPKEGTNLWSDAMVIPKNAKNPKLANEYINFLLDYEASMKNTLFVGYASSNEEVLDEASSEGGEFDGNHAYLPRVGYAKDEIFEYNADVKKIISDYWTKVKIAK</sequence>
<evidence type="ECO:0000256" key="7">
    <source>
        <dbReference type="ARBA" id="ARBA00023136"/>
    </source>
</evidence>
<keyword evidence="11" id="KW-1185">Reference proteome</keyword>
<keyword evidence="6 8" id="KW-1133">Transmembrane helix</keyword>
<dbReference type="InterPro" id="IPR006059">
    <property type="entry name" value="SBP"/>
</dbReference>
<dbReference type="InterPro" id="IPR035906">
    <property type="entry name" value="MetI-like_sf"/>
</dbReference>
<gene>
    <name evidence="10" type="ORF">EDD61_10710</name>
</gene>
<evidence type="ECO:0000256" key="6">
    <source>
        <dbReference type="ARBA" id="ARBA00022989"/>
    </source>
</evidence>
<evidence type="ECO:0000313" key="11">
    <source>
        <dbReference type="Proteomes" id="UP000295773"/>
    </source>
</evidence>
<dbReference type="GO" id="GO:0055085">
    <property type="term" value="P:transmembrane transport"/>
    <property type="evidence" value="ECO:0007669"/>
    <property type="project" value="InterPro"/>
</dbReference>
<evidence type="ECO:0000256" key="5">
    <source>
        <dbReference type="ARBA" id="ARBA00022692"/>
    </source>
</evidence>
<dbReference type="CDD" id="cd06261">
    <property type="entry name" value="TM_PBP2"/>
    <property type="match status" value="1"/>
</dbReference>
<dbReference type="Pfam" id="PF13416">
    <property type="entry name" value="SBP_bac_8"/>
    <property type="match status" value="1"/>
</dbReference>
<evidence type="ECO:0000256" key="4">
    <source>
        <dbReference type="ARBA" id="ARBA00022475"/>
    </source>
</evidence>
<dbReference type="PANTHER" id="PTHR43848">
    <property type="entry name" value="PUTRESCINE TRANSPORT SYSTEM PERMEASE PROTEIN POTI"/>
    <property type="match status" value="1"/>
</dbReference>
<accession>A0A4R3TEK7</accession>
<evidence type="ECO:0000256" key="8">
    <source>
        <dbReference type="RuleBase" id="RU363032"/>
    </source>
</evidence>
<feature type="transmembrane region" description="Helical" evidence="8">
    <location>
        <begin position="269"/>
        <end position="288"/>
    </location>
</feature>
<dbReference type="PRINTS" id="PR00909">
    <property type="entry name" value="SPERMDNBNDNG"/>
</dbReference>
<keyword evidence="3 8" id="KW-0813">Transport</keyword>
<organism evidence="10 11">
    <name type="scientific">Longicatena caecimuris</name>
    <dbReference type="NCBI Taxonomy" id="1796635"/>
    <lineage>
        <taxon>Bacteria</taxon>
        <taxon>Bacillati</taxon>
        <taxon>Bacillota</taxon>
        <taxon>Erysipelotrichia</taxon>
        <taxon>Erysipelotrichales</taxon>
        <taxon>Erysipelotrichaceae</taxon>
        <taxon>Longicatena</taxon>
    </lineage>
</organism>
<dbReference type="Gene3D" id="1.10.3720.10">
    <property type="entry name" value="MetI-like"/>
    <property type="match status" value="1"/>
</dbReference>
<protein>
    <submittedName>
        <fullName evidence="10">Spermidine/putrescine transport system permease protein</fullName>
    </submittedName>
</protein>
<evidence type="ECO:0000259" key="9">
    <source>
        <dbReference type="PROSITE" id="PS50928"/>
    </source>
</evidence>
<feature type="transmembrane region" description="Helical" evidence="8">
    <location>
        <begin position="228"/>
        <end position="248"/>
    </location>
</feature>
<dbReference type="InterPro" id="IPR000515">
    <property type="entry name" value="MetI-like"/>
</dbReference>
<feature type="transmembrane region" description="Helical" evidence="8">
    <location>
        <begin position="182"/>
        <end position="208"/>
    </location>
</feature>
<dbReference type="Gene3D" id="3.40.190.10">
    <property type="entry name" value="Periplasmic binding protein-like II"/>
    <property type="match status" value="2"/>
</dbReference>
<reference evidence="10 11" key="1">
    <citation type="submission" date="2019-03" db="EMBL/GenBank/DDBJ databases">
        <title>Genomic Encyclopedia of Type Strains, Phase IV (KMG-IV): sequencing the most valuable type-strain genomes for metagenomic binning, comparative biology and taxonomic classification.</title>
        <authorList>
            <person name="Goeker M."/>
        </authorList>
    </citation>
    <scope>NUCLEOTIDE SEQUENCE [LARGE SCALE GENOMIC DNA]</scope>
    <source>
        <strain evidence="10 11">DSM 29481</strain>
    </source>
</reference>
<dbReference type="GO" id="GO:0015846">
    <property type="term" value="P:polyamine transport"/>
    <property type="evidence" value="ECO:0007669"/>
    <property type="project" value="InterPro"/>
</dbReference>
<feature type="transmembrane region" description="Helical" evidence="8">
    <location>
        <begin position="12"/>
        <end position="31"/>
    </location>
</feature>
<keyword evidence="4" id="KW-1003">Cell membrane</keyword>
<dbReference type="CDD" id="cd13663">
    <property type="entry name" value="PBP2_PotD_PotF_like_2"/>
    <property type="match status" value="1"/>
</dbReference>
<evidence type="ECO:0000256" key="3">
    <source>
        <dbReference type="ARBA" id="ARBA00022448"/>
    </source>
</evidence>
<evidence type="ECO:0000313" key="10">
    <source>
        <dbReference type="EMBL" id="TCU60322.1"/>
    </source>
</evidence>
<feature type="domain" description="ABC transmembrane type-1" evidence="9">
    <location>
        <begin position="61"/>
        <end position="251"/>
    </location>
</feature>
<comment type="similarity">
    <text evidence="2">Belongs to the binding-protein-dependent transport system permease family. CysTW subfamily.</text>
</comment>
<dbReference type="GO" id="GO:0005886">
    <property type="term" value="C:plasma membrane"/>
    <property type="evidence" value="ECO:0007669"/>
    <property type="project" value="UniProtKB-SubCell"/>
</dbReference>
<evidence type="ECO:0000256" key="2">
    <source>
        <dbReference type="ARBA" id="ARBA00007069"/>
    </source>
</evidence>
<keyword evidence="5 8" id="KW-0812">Transmembrane</keyword>
<keyword evidence="7 8" id="KW-0472">Membrane</keyword>
<feature type="transmembrane region" description="Helical" evidence="8">
    <location>
        <begin position="129"/>
        <end position="149"/>
    </location>
</feature>
<dbReference type="SUPFAM" id="SSF161098">
    <property type="entry name" value="MetI-like"/>
    <property type="match status" value="1"/>
</dbReference>
<dbReference type="AlphaFoldDB" id="A0A4R3TEK7"/>
<dbReference type="Pfam" id="PF00528">
    <property type="entry name" value="BPD_transp_1"/>
    <property type="match status" value="1"/>
</dbReference>
<evidence type="ECO:0000256" key="1">
    <source>
        <dbReference type="ARBA" id="ARBA00004651"/>
    </source>
</evidence>
<dbReference type="InterPro" id="IPR051789">
    <property type="entry name" value="Bact_Polyamine_Transport"/>
</dbReference>
<dbReference type="EMBL" id="SMBP01000007">
    <property type="protein sequence ID" value="TCU60322.1"/>
    <property type="molecule type" value="Genomic_DNA"/>
</dbReference>
<dbReference type="SUPFAM" id="SSF53850">
    <property type="entry name" value="Periplasmic binding protein-like II"/>
    <property type="match status" value="1"/>
</dbReference>
<dbReference type="InterPro" id="IPR001188">
    <property type="entry name" value="Sperm_putr-bd"/>
</dbReference>
<name>A0A4R3TEK7_9FIRM</name>
<proteinExistence type="inferred from homology"/>
<dbReference type="GO" id="GO:0019808">
    <property type="term" value="F:polyamine binding"/>
    <property type="evidence" value="ECO:0007669"/>
    <property type="project" value="InterPro"/>
</dbReference>